<proteinExistence type="predicted"/>
<feature type="domain" description="YbaK/aminoacyl-tRNA synthetase-associated" evidence="1">
    <location>
        <begin position="27"/>
        <end position="144"/>
    </location>
</feature>
<gene>
    <name evidence="2" type="ORF">DA792_09485</name>
</gene>
<dbReference type="OrthoDB" id="9798760at2"/>
<dbReference type="RefSeq" id="WP_107719728.1">
    <property type="nucleotide sequence ID" value="NZ_CP028475.1"/>
</dbReference>
<dbReference type="PANTHER" id="PTHR30411">
    <property type="entry name" value="CYTOPLASMIC PROTEIN"/>
    <property type="match status" value="1"/>
</dbReference>
<evidence type="ECO:0000313" key="2">
    <source>
        <dbReference type="EMBL" id="AVW91282.1"/>
    </source>
</evidence>
<evidence type="ECO:0000313" key="3">
    <source>
        <dbReference type="Proteomes" id="UP000241447"/>
    </source>
</evidence>
<dbReference type="GO" id="GO:0002161">
    <property type="term" value="F:aminoacyl-tRNA deacylase activity"/>
    <property type="evidence" value="ECO:0007669"/>
    <property type="project" value="InterPro"/>
</dbReference>
<accession>A0A2R4M2J5</accession>
<dbReference type="AlphaFoldDB" id="A0A2R4M2J5"/>
<dbReference type="Pfam" id="PF04073">
    <property type="entry name" value="tRNA_edit"/>
    <property type="match status" value="1"/>
</dbReference>
<dbReference type="PANTHER" id="PTHR30411:SF1">
    <property type="entry name" value="CYTOPLASMIC PROTEIN"/>
    <property type="match status" value="1"/>
</dbReference>
<dbReference type="KEGG" id="cbak:DA792_09485"/>
<dbReference type="InterPro" id="IPR007214">
    <property type="entry name" value="YbaK/aa-tRNA-synth-assoc-dom"/>
</dbReference>
<dbReference type="Proteomes" id="UP000241447">
    <property type="component" value="Chromosome"/>
</dbReference>
<dbReference type="CDD" id="cd04333">
    <property type="entry name" value="ProX_deacylase"/>
    <property type="match status" value="1"/>
</dbReference>
<reference evidence="2 3" key="1">
    <citation type="submission" date="2018-03" db="EMBL/GenBank/DDBJ databases">
        <title>The Complete Genome of Celeribacter baekdonensis strain LH4, a Thiosulfate-Oxidizing Alphaproteobacterium Isolated from Gulf of Mexico Continental Slope Sediments.</title>
        <authorList>
            <person name="Flood B.E."/>
            <person name="Bailey J.V."/>
            <person name="Leprich D."/>
        </authorList>
    </citation>
    <scope>NUCLEOTIDE SEQUENCE [LARGE SCALE GENOMIC DNA]</scope>
    <source>
        <strain evidence="2 3">LH4</strain>
    </source>
</reference>
<dbReference type="SUPFAM" id="SSF55826">
    <property type="entry name" value="YbaK/ProRS associated domain"/>
    <property type="match status" value="1"/>
</dbReference>
<dbReference type="InterPro" id="IPR036754">
    <property type="entry name" value="YbaK/aa-tRNA-synt-asso_dom_sf"/>
</dbReference>
<organism evidence="2 3">
    <name type="scientific">Celeribacter baekdonensis</name>
    <dbReference type="NCBI Taxonomy" id="875171"/>
    <lineage>
        <taxon>Bacteria</taxon>
        <taxon>Pseudomonadati</taxon>
        <taxon>Pseudomonadota</taxon>
        <taxon>Alphaproteobacteria</taxon>
        <taxon>Rhodobacterales</taxon>
        <taxon>Roseobacteraceae</taxon>
        <taxon>Celeribacter</taxon>
    </lineage>
</organism>
<sequence length="156" mass="16093">MSKSLKRVETALKQAGHAIHILEMDGSTRTPVEAAAQAGCAVDQIAKSIVFKGVKSGAICVFITPGGRQVDMALAAQVAGEALARADGKEVRNATGFAIGGVSPVGHLTPPHVFFDPALLAFDTVWAAAGTPRHIFEIAPADLATVAQARMAAFTC</sequence>
<dbReference type="Gene3D" id="3.90.960.10">
    <property type="entry name" value="YbaK/aminoacyl-tRNA synthetase-associated domain"/>
    <property type="match status" value="1"/>
</dbReference>
<evidence type="ECO:0000259" key="1">
    <source>
        <dbReference type="Pfam" id="PF04073"/>
    </source>
</evidence>
<dbReference type="EMBL" id="CP028475">
    <property type="protein sequence ID" value="AVW91282.1"/>
    <property type="molecule type" value="Genomic_DNA"/>
</dbReference>
<name>A0A2R4M2J5_9RHOB</name>
<protein>
    <submittedName>
        <fullName evidence="2">Aminoacyl-tRNA deacylase</fullName>
    </submittedName>
</protein>